<dbReference type="GO" id="GO:0003677">
    <property type="term" value="F:DNA binding"/>
    <property type="evidence" value="ECO:0007669"/>
    <property type="project" value="UniProtKB-KW"/>
</dbReference>
<proteinExistence type="inferred from homology"/>
<dbReference type="Pfam" id="PF00126">
    <property type="entry name" value="HTH_1"/>
    <property type="match status" value="1"/>
</dbReference>
<dbReference type="PANTHER" id="PTHR30537">
    <property type="entry name" value="HTH-TYPE TRANSCRIPTIONAL REGULATOR"/>
    <property type="match status" value="1"/>
</dbReference>
<dbReference type="RefSeq" id="WP_047784985.1">
    <property type="nucleotide sequence ID" value="NZ_JZWI01000013.1"/>
</dbReference>
<organism evidence="6 7">
    <name type="scientific">Variovorax paradoxus</name>
    <dbReference type="NCBI Taxonomy" id="34073"/>
    <lineage>
        <taxon>Bacteria</taxon>
        <taxon>Pseudomonadati</taxon>
        <taxon>Pseudomonadota</taxon>
        <taxon>Betaproteobacteria</taxon>
        <taxon>Burkholderiales</taxon>
        <taxon>Comamonadaceae</taxon>
        <taxon>Variovorax</taxon>
    </lineage>
</organism>
<comment type="similarity">
    <text evidence="1">Belongs to the LysR transcriptional regulatory family.</text>
</comment>
<evidence type="ECO:0000313" key="7">
    <source>
        <dbReference type="Proteomes" id="UP000035170"/>
    </source>
</evidence>
<dbReference type="CDD" id="cd08479">
    <property type="entry name" value="PBP2_CrgA_like_9"/>
    <property type="match status" value="1"/>
</dbReference>
<dbReference type="EMBL" id="JZWI01000013">
    <property type="protein sequence ID" value="KLN56166.1"/>
    <property type="molecule type" value="Genomic_DNA"/>
</dbReference>
<dbReference type="InterPro" id="IPR036388">
    <property type="entry name" value="WH-like_DNA-bd_sf"/>
</dbReference>
<dbReference type="Gene3D" id="3.40.190.290">
    <property type="match status" value="1"/>
</dbReference>
<dbReference type="InterPro" id="IPR005119">
    <property type="entry name" value="LysR_subst-bd"/>
</dbReference>
<accession>A0A0H2M234</accession>
<evidence type="ECO:0000256" key="3">
    <source>
        <dbReference type="ARBA" id="ARBA00023125"/>
    </source>
</evidence>
<dbReference type="PATRIC" id="fig|34073.19.peg.2929"/>
<dbReference type="Pfam" id="PF03466">
    <property type="entry name" value="LysR_substrate"/>
    <property type="match status" value="1"/>
</dbReference>
<keyword evidence="7" id="KW-1185">Reference proteome</keyword>
<dbReference type="PROSITE" id="PS50931">
    <property type="entry name" value="HTH_LYSR"/>
    <property type="match status" value="1"/>
</dbReference>
<sequence>MMQIEDLRLAAALLRESSLSAAARSLGVTPPALSMRLRKLEASLGLVLANRTSRKLHLTSEGERFGREAYELLLKFDGLRESLQRDDRRLSGTLRVAASFGYGRTHVAPWLSRFSRLHPALRLQLDLRETPWPDKHDSDAVVHVGAVRDSSWVAHTLASNERWLCASPGYLREHGTPRNPADLAYHACICIRENDEDVTLWHMRPAGSGARKGETLRINPAFVTNDGSVARQWAEDGLGIVLRSQWDAAEALAAGRLERVMVDWEFGAAPVVVLVPTRKGRSARVQALVSFLVEAAGPSGGRVTGTPTITTPT</sequence>
<keyword evidence="4" id="KW-0804">Transcription</keyword>
<feature type="domain" description="HTH lysR-type" evidence="5">
    <location>
        <begin position="2"/>
        <end position="59"/>
    </location>
</feature>
<keyword evidence="3" id="KW-0238">DNA-binding</keyword>
<name>A0A0H2M234_VARPD</name>
<reference evidence="6 7" key="1">
    <citation type="submission" date="2015-03" db="EMBL/GenBank/DDBJ databases">
        <title>Genome sequence of Variovorax paradoxus TBEA6.</title>
        <authorList>
            <person name="Poehlein A."/>
            <person name="Schuldes J."/>
            <person name="Wuebbeler J.H."/>
            <person name="Hiessl S."/>
            <person name="Steinbuechel A."/>
            <person name="Daniel R."/>
        </authorList>
    </citation>
    <scope>NUCLEOTIDE SEQUENCE [LARGE SCALE GENOMIC DNA]</scope>
    <source>
        <strain evidence="6 7">TBEA6</strain>
    </source>
</reference>
<evidence type="ECO:0000313" key="6">
    <source>
        <dbReference type="EMBL" id="KLN56166.1"/>
    </source>
</evidence>
<protein>
    <submittedName>
        <fullName evidence="6">HTH-type transcriptional regulator DmlR</fullName>
    </submittedName>
</protein>
<keyword evidence="2" id="KW-0805">Transcription regulation</keyword>
<dbReference type="InterPro" id="IPR000847">
    <property type="entry name" value="LysR_HTH_N"/>
</dbReference>
<dbReference type="SUPFAM" id="SSF53850">
    <property type="entry name" value="Periplasmic binding protein-like II"/>
    <property type="match status" value="1"/>
</dbReference>
<evidence type="ECO:0000259" key="5">
    <source>
        <dbReference type="PROSITE" id="PS50931"/>
    </source>
</evidence>
<evidence type="ECO:0000256" key="4">
    <source>
        <dbReference type="ARBA" id="ARBA00023163"/>
    </source>
</evidence>
<dbReference type="SUPFAM" id="SSF46785">
    <property type="entry name" value="Winged helix' DNA-binding domain"/>
    <property type="match status" value="1"/>
</dbReference>
<dbReference type="InterPro" id="IPR036390">
    <property type="entry name" value="WH_DNA-bd_sf"/>
</dbReference>
<dbReference type="GO" id="GO:0003700">
    <property type="term" value="F:DNA-binding transcription factor activity"/>
    <property type="evidence" value="ECO:0007669"/>
    <property type="project" value="InterPro"/>
</dbReference>
<evidence type="ECO:0000256" key="2">
    <source>
        <dbReference type="ARBA" id="ARBA00023015"/>
    </source>
</evidence>
<gene>
    <name evidence="6" type="primary">dmlR14</name>
    <name evidence="6" type="ORF">VPARA_28490</name>
</gene>
<dbReference type="AlphaFoldDB" id="A0A0H2M234"/>
<comment type="caution">
    <text evidence="6">The sequence shown here is derived from an EMBL/GenBank/DDBJ whole genome shotgun (WGS) entry which is preliminary data.</text>
</comment>
<evidence type="ECO:0000256" key="1">
    <source>
        <dbReference type="ARBA" id="ARBA00009437"/>
    </source>
</evidence>
<dbReference type="Gene3D" id="1.10.10.10">
    <property type="entry name" value="Winged helix-like DNA-binding domain superfamily/Winged helix DNA-binding domain"/>
    <property type="match status" value="1"/>
</dbReference>
<dbReference type="InterPro" id="IPR058163">
    <property type="entry name" value="LysR-type_TF_proteobact-type"/>
</dbReference>
<dbReference type="Proteomes" id="UP000035170">
    <property type="component" value="Unassembled WGS sequence"/>
</dbReference>
<dbReference type="PANTHER" id="PTHR30537:SF5">
    <property type="entry name" value="HTH-TYPE TRANSCRIPTIONAL ACTIVATOR TTDR-RELATED"/>
    <property type="match status" value="1"/>
</dbReference>